<proteinExistence type="predicted"/>
<accession>A0ABU5VUS0</accession>
<sequence>MKKSFLFLFLVPQLLFAAIPGIEIKYILERDLKTTYLSTLEKQWGDCGASPESCLSQRDDYQYLTLPKKESCFPYTTCGFYNCMEEKYKCESVGVNYFTKLAHPTCSAYVKNINDGLFSKVGVEWIYTVMVCLQKGLVDECEVKGNCPTSTNKAEQTKTCNHITEFTLAYHPGCYIKSGVGVCKLPMKDKLNIWKTVGPYLTGRERQEAYKVVFECFIPPKKN</sequence>
<dbReference type="EMBL" id="JAYGJQ010000001">
    <property type="protein sequence ID" value="MEA9356138.1"/>
    <property type="molecule type" value="Genomic_DNA"/>
</dbReference>
<evidence type="ECO:0000313" key="1">
    <source>
        <dbReference type="EMBL" id="MEA9356138.1"/>
    </source>
</evidence>
<evidence type="ECO:0000313" key="2">
    <source>
        <dbReference type="Proteomes" id="UP001302274"/>
    </source>
</evidence>
<gene>
    <name evidence="1" type="ORF">SHI21_07995</name>
</gene>
<dbReference type="RefSeq" id="WP_323575815.1">
    <property type="nucleotide sequence ID" value="NZ_JAYGJQ010000001.1"/>
</dbReference>
<name>A0ABU5VUS0_9BACT</name>
<organism evidence="1 2">
    <name type="scientific">Bacteriovorax antarcticus</name>
    <dbReference type="NCBI Taxonomy" id="3088717"/>
    <lineage>
        <taxon>Bacteria</taxon>
        <taxon>Pseudomonadati</taxon>
        <taxon>Bdellovibrionota</taxon>
        <taxon>Bacteriovoracia</taxon>
        <taxon>Bacteriovoracales</taxon>
        <taxon>Bacteriovoracaceae</taxon>
        <taxon>Bacteriovorax</taxon>
    </lineage>
</organism>
<protein>
    <submittedName>
        <fullName evidence="1">Uncharacterized protein</fullName>
    </submittedName>
</protein>
<reference evidence="1 2" key="1">
    <citation type="submission" date="2023-11" db="EMBL/GenBank/DDBJ databases">
        <title>A Novel Polar Bacteriovorax (B. antarcticus) Isolated from the Biocrust in Antarctica.</title>
        <authorList>
            <person name="Mun W."/>
            <person name="Choi S.Y."/>
            <person name="Mitchell R.J."/>
        </authorList>
    </citation>
    <scope>NUCLEOTIDE SEQUENCE [LARGE SCALE GENOMIC DNA]</scope>
    <source>
        <strain evidence="1 2">PP10</strain>
    </source>
</reference>
<comment type="caution">
    <text evidence="1">The sequence shown here is derived from an EMBL/GenBank/DDBJ whole genome shotgun (WGS) entry which is preliminary data.</text>
</comment>
<keyword evidence="2" id="KW-1185">Reference proteome</keyword>
<dbReference type="Proteomes" id="UP001302274">
    <property type="component" value="Unassembled WGS sequence"/>
</dbReference>